<dbReference type="Pfam" id="PF13843">
    <property type="entry name" value="DDE_Tnp_1_7"/>
    <property type="match status" value="1"/>
</dbReference>
<reference evidence="2 3" key="1">
    <citation type="submission" date="2013-11" db="EMBL/GenBank/DDBJ databases">
        <title>Genome sequencing of Stegodyphus mimosarum.</title>
        <authorList>
            <person name="Bechsgaard J."/>
        </authorList>
    </citation>
    <scope>NUCLEOTIDE SEQUENCE [LARGE SCALE GENOMIC DNA]</scope>
</reference>
<feature type="non-terminal residue" evidence="2">
    <location>
        <position position="134"/>
    </location>
</feature>
<evidence type="ECO:0000313" key="2">
    <source>
        <dbReference type="EMBL" id="KFM56971.1"/>
    </source>
</evidence>
<organism evidence="2 3">
    <name type="scientific">Stegodyphus mimosarum</name>
    <name type="common">African social velvet spider</name>
    <dbReference type="NCBI Taxonomy" id="407821"/>
    <lineage>
        <taxon>Eukaryota</taxon>
        <taxon>Metazoa</taxon>
        <taxon>Ecdysozoa</taxon>
        <taxon>Arthropoda</taxon>
        <taxon>Chelicerata</taxon>
        <taxon>Arachnida</taxon>
        <taxon>Araneae</taxon>
        <taxon>Araneomorphae</taxon>
        <taxon>Entelegynae</taxon>
        <taxon>Eresoidea</taxon>
        <taxon>Eresidae</taxon>
        <taxon>Stegodyphus</taxon>
    </lineage>
</organism>
<dbReference type="EMBL" id="KK112178">
    <property type="protein sequence ID" value="KFM56971.1"/>
    <property type="molecule type" value="Genomic_DNA"/>
</dbReference>
<gene>
    <name evidence="2" type="ORF">X975_03242</name>
</gene>
<dbReference type="OrthoDB" id="6435719at2759"/>
<proteinExistence type="predicted"/>
<evidence type="ECO:0000313" key="3">
    <source>
        <dbReference type="Proteomes" id="UP000054359"/>
    </source>
</evidence>
<keyword evidence="3" id="KW-1185">Reference proteome</keyword>
<dbReference type="AlphaFoldDB" id="A0A087SVT2"/>
<sequence>MDNWFMNFPLELLEKNKLTTVGTIRKNKKEIPKEFLPHKSRVVHSSLFGFYEKKIALTSHVPKKGKSVLVLSSFILDDRIDLTAGDLCKPEMIIFYNLTKGGVDEMCGTYSVSRKSCRWPLTVFFGLLNITGIN</sequence>
<feature type="domain" description="PiggyBac transposable element-derived protein" evidence="1">
    <location>
        <begin position="2"/>
        <end position="134"/>
    </location>
</feature>
<dbReference type="PANTHER" id="PTHR46599:SF6">
    <property type="entry name" value="DUAL SPECIFICITY PHOSPHATASE 26"/>
    <property type="match status" value="1"/>
</dbReference>
<accession>A0A087SVT2</accession>
<dbReference type="PANTHER" id="PTHR46599">
    <property type="entry name" value="PIGGYBAC TRANSPOSABLE ELEMENT-DERIVED PROTEIN 4"/>
    <property type="match status" value="1"/>
</dbReference>
<dbReference type="Proteomes" id="UP000054359">
    <property type="component" value="Unassembled WGS sequence"/>
</dbReference>
<name>A0A087SVT2_STEMI</name>
<evidence type="ECO:0000259" key="1">
    <source>
        <dbReference type="Pfam" id="PF13843"/>
    </source>
</evidence>
<dbReference type="InterPro" id="IPR029526">
    <property type="entry name" value="PGBD"/>
</dbReference>
<dbReference type="STRING" id="407821.A0A087SVT2"/>
<dbReference type="OMA" id="MHCDANI"/>
<protein>
    <recommendedName>
        <fullName evidence="1">PiggyBac transposable element-derived protein domain-containing protein</fullName>
    </recommendedName>
</protein>